<dbReference type="RefSeq" id="WP_070020368.1">
    <property type="nucleotide sequence ID" value="NZ_LJGW01000659.1"/>
</dbReference>
<organism evidence="3 4">
    <name type="scientific">Streptomyces nanshensis</name>
    <dbReference type="NCBI Taxonomy" id="518642"/>
    <lineage>
        <taxon>Bacteria</taxon>
        <taxon>Bacillati</taxon>
        <taxon>Actinomycetota</taxon>
        <taxon>Actinomycetes</taxon>
        <taxon>Kitasatosporales</taxon>
        <taxon>Streptomycetaceae</taxon>
        <taxon>Streptomyces</taxon>
    </lineage>
</organism>
<feature type="region of interest" description="Disordered" evidence="1">
    <location>
        <begin position="1"/>
        <end position="20"/>
    </location>
</feature>
<gene>
    <name evidence="3" type="ORF">AN218_31050</name>
</gene>
<dbReference type="EMBL" id="LJGW01000659">
    <property type="protein sequence ID" value="OEV06153.1"/>
    <property type="molecule type" value="Genomic_DNA"/>
</dbReference>
<evidence type="ECO:0000256" key="2">
    <source>
        <dbReference type="SAM" id="Phobius"/>
    </source>
</evidence>
<accession>A0A1E7KQM7</accession>
<evidence type="ECO:0000313" key="4">
    <source>
        <dbReference type="Proteomes" id="UP000176005"/>
    </source>
</evidence>
<evidence type="ECO:0000256" key="1">
    <source>
        <dbReference type="SAM" id="MobiDB-lite"/>
    </source>
</evidence>
<protein>
    <submittedName>
        <fullName evidence="3">Uncharacterized protein</fullName>
    </submittedName>
</protein>
<sequence>MTDEDVEPTAEPESVPEPDPWGKLAAWGAVALILLGGLLAAWAFFRWEDAVPVPLLGPLAAKIVAVGLVFAGGAVLGHLSERTPGLESTNDAKDH</sequence>
<proteinExistence type="predicted"/>
<keyword evidence="4" id="KW-1185">Reference proteome</keyword>
<dbReference type="AlphaFoldDB" id="A0A1E7KQM7"/>
<comment type="caution">
    <text evidence="3">The sequence shown here is derived from an EMBL/GenBank/DDBJ whole genome shotgun (WGS) entry which is preliminary data.</text>
</comment>
<dbReference type="Proteomes" id="UP000176005">
    <property type="component" value="Unassembled WGS sequence"/>
</dbReference>
<evidence type="ECO:0000313" key="3">
    <source>
        <dbReference type="EMBL" id="OEV06153.1"/>
    </source>
</evidence>
<keyword evidence="2" id="KW-0812">Transmembrane</keyword>
<keyword evidence="2" id="KW-0472">Membrane</keyword>
<keyword evidence="2" id="KW-1133">Transmembrane helix</keyword>
<feature type="compositionally biased region" description="Acidic residues" evidence="1">
    <location>
        <begin position="1"/>
        <end position="16"/>
    </location>
</feature>
<reference evidence="3 4" key="1">
    <citation type="journal article" date="2016" name="Front. Microbiol.">
        <title>Comparative Genomics Analysis of Streptomyces Species Reveals Their Adaptation to the Marine Environment and Their Diversity at the Genomic Level.</title>
        <authorList>
            <person name="Tian X."/>
            <person name="Zhang Z."/>
            <person name="Yang T."/>
            <person name="Chen M."/>
            <person name="Li J."/>
            <person name="Chen F."/>
            <person name="Yang J."/>
            <person name="Li W."/>
            <person name="Zhang B."/>
            <person name="Zhang Z."/>
            <person name="Wu J."/>
            <person name="Zhang C."/>
            <person name="Long L."/>
            <person name="Xiao J."/>
        </authorList>
    </citation>
    <scope>NUCLEOTIDE SEQUENCE [LARGE SCALE GENOMIC DNA]</scope>
    <source>
        <strain evidence="3 4">SCSIO 10429</strain>
    </source>
</reference>
<feature type="transmembrane region" description="Helical" evidence="2">
    <location>
        <begin position="24"/>
        <end position="47"/>
    </location>
</feature>
<feature type="transmembrane region" description="Helical" evidence="2">
    <location>
        <begin position="59"/>
        <end position="79"/>
    </location>
</feature>
<name>A0A1E7KQM7_9ACTN</name>